<dbReference type="CDD" id="cd10719">
    <property type="entry name" value="DnaJ_zf"/>
    <property type="match status" value="1"/>
</dbReference>
<dbReference type="FunFam" id="2.60.260.20:FF:000004">
    <property type="entry name" value="Molecular chaperone DnaJ"/>
    <property type="match status" value="1"/>
</dbReference>
<evidence type="ECO:0000256" key="15">
    <source>
        <dbReference type="PROSITE-ProRule" id="PRU00546"/>
    </source>
</evidence>
<keyword evidence="10 14" id="KW-0143">Chaperone</keyword>
<feature type="binding site" evidence="14">
    <location>
        <position position="197"/>
    </location>
    <ligand>
        <name>Zn(2+)</name>
        <dbReference type="ChEBI" id="CHEBI:29105"/>
        <label>2</label>
    </ligand>
</feature>
<comment type="cofactor">
    <cofactor evidence="14">
        <name>Zn(2+)</name>
        <dbReference type="ChEBI" id="CHEBI:29105"/>
    </cofactor>
    <text evidence="14">Binds 2 Zn(2+) ions per monomer.</text>
</comment>
<feature type="repeat" description="CXXCXGXG motif" evidence="14">
    <location>
        <begin position="194"/>
        <end position="201"/>
    </location>
</feature>
<evidence type="ECO:0000256" key="12">
    <source>
        <dbReference type="ARBA" id="ARBA00061004"/>
    </source>
</evidence>
<gene>
    <name evidence="14" type="primary">dnaJ</name>
    <name evidence="18" type="ORF">AO384_0815</name>
</gene>
<keyword evidence="4 14" id="KW-0235">DNA replication</keyword>
<dbReference type="HAMAP" id="MF_01152">
    <property type="entry name" value="DnaJ"/>
    <property type="match status" value="1"/>
</dbReference>
<evidence type="ECO:0000256" key="14">
    <source>
        <dbReference type="HAMAP-Rule" id="MF_01152"/>
    </source>
</evidence>
<feature type="repeat" description="CXXCXGXG motif" evidence="14">
    <location>
        <begin position="155"/>
        <end position="162"/>
    </location>
</feature>
<evidence type="ECO:0000256" key="11">
    <source>
        <dbReference type="ARBA" id="ARBA00053423"/>
    </source>
</evidence>
<dbReference type="GO" id="GO:0009408">
    <property type="term" value="P:response to heat"/>
    <property type="evidence" value="ECO:0007669"/>
    <property type="project" value="InterPro"/>
</dbReference>
<evidence type="ECO:0000256" key="3">
    <source>
        <dbReference type="ARBA" id="ARBA00022490"/>
    </source>
</evidence>
<dbReference type="SUPFAM" id="SSF46565">
    <property type="entry name" value="Chaperone J-domain"/>
    <property type="match status" value="1"/>
</dbReference>
<comment type="function">
    <text evidence="11 14">Participates actively in the response to hyperosmotic and heat shock by preventing the aggregation of stress-denatured proteins and by disaggregating proteins, also in an autonomous, DnaK-independent fashion. Unfolded proteins bind initially to DnaJ; upon interaction with the DnaJ-bound protein, DnaK hydrolyzes its bound ATP, resulting in the formation of a stable complex. GrpE releases ADP from DnaK; ATP binding to DnaK triggers the release of the substrate protein, thus completing the reaction cycle. Several rounds of ATP-dependent interactions between DnaJ, DnaK and GrpE are required for fully efficient folding. Also involved, together with DnaK and GrpE, in the DNA replication of plasmids through activation of initiation proteins.</text>
</comment>
<dbReference type="FunFam" id="1.10.287.110:FF:000034">
    <property type="entry name" value="Chaperone protein DnaJ"/>
    <property type="match status" value="1"/>
</dbReference>
<dbReference type="GO" id="GO:0005737">
    <property type="term" value="C:cytoplasm"/>
    <property type="evidence" value="ECO:0007669"/>
    <property type="project" value="UniProtKB-SubCell"/>
</dbReference>
<dbReference type="PANTHER" id="PTHR43096:SF48">
    <property type="entry name" value="CHAPERONE PROTEIN DNAJ"/>
    <property type="match status" value="1"/>
</dbReference>
<dbReference type="Proteomes" id="UP000078228">
    <property type="component" value="Unassembled WGS sequence"/>
</dbReference>
<keyword evidence="5 14" id="KW-0479">Metal-binding</keyword>
<comment type="subcellular location">
    <subcellularLocation>
        <location evidence="1 14">Cytoplasm</location>
    </subcellularLocation>
</comment>
<dbReference type="SMART" id="SM00271">
    <property type="entry name" value="DnaJ"/>
    <property type="match status" value="1"/>
</dbReference>
<keyword evidence="6 14" id="KW-0677">Repeat</keyword>
<feature type="binding site" evidence="14">
    <location>
        <position position="211"/>
    </location>
    <ligand>
        <name>Zn(2+)</name>
        <dbReference type="ChEBI" id="CHEBI:29105"/>
        <label>1</label>
    </ligand>
</feature>
<dbReference type="InterPro" id="IPR036869">
    <property type="entry name" value="J_dom_sf"/>
</dbReference>
<evidence type="ECO:0000259" key="16">
    <source>
        <dbReference type="PROSITE" id="PS50076"/>
    </source>
</evidence>
<keyword evidence="3 14" id="KW-0963">Cytoplasm</keyword>
<feature type="repeat" description="CXXCXGXG motif" evidence="14">
    <location>
        <begin position="172"/>
        <end position="179"/>
    </location>
</feature>
<dbReference type="InterPro" id="IPR001305">
    <property type="entry name" value="HSP_DnaJ_Cys-rich_dom"/>
</dbReference>
<comment type="domain">
    <text evidence="14">The J domain is necessary and sufficient to stimulate DnaK ATPase activity. Zinc center 1 plays an important role in the autonomous, DnaK-independent chaperone activity of DnaJ. Zinc center 2 is essential for interaction with DnaK and for DnaJ activity.</text>
</comment>
<comment type="caution">
    <text evidence="18">The sequence shown here is derived from an EMBL/GenBank/DDBJ whole genome shotgun (WGS) entry which is preliminary data.</text>
</comment>
<feature type="binding site" evidence="14">
    <location>
        <position position="155"/>
    </location>
    <ligand>
        <name>Zn(2+)</name>
        <dbReference type="ChEBI" id="CHEBI:29105"/>
        <label>1</label>
    </ligand>
</feature>
<dbReference type="PATRIC" id="fig|480.237.peg.5"/>
<dbReference type="FunFam" id="2.10.230.10:FF:000002">
    <property type="entry name" value="Molecular chaperone DnaJ"/>
    <property type="match status" value="1"/>
</dbReference>
<evidence type="ECO:0000313" key="19">
    <source>
        <dbReference type="Proteomes" id="UP000078228"/>
    </source>
</evidence>
<dbReference type="OrthoDB" id="9779889at2"/>
<evidence type="ECO:0000259" key="17">
    <source>
        <dbReference type="PROSITE" id="PS51188"/>
    </source>
</evidence>
<feature type="domain" description="CR-type" evidence="17">
    <location>
        <begin position="142"/>
        <end position="220"/>
    </location>
</feature>
<evidence type="ECO:0000256" key="4">
    <source>
        <dbReference type="ARBA" id="ARBA00022705"/>
    </source>
</evidence>
<dbReference type="InterPro" id="IPR008971">
    <property type="entry name" value="HSP40/DnaJ_pept-bd"/>
</dbReference>
<comment type="subunit">
    <text evidence="2 14">Homodimer.</text>
</comment>
<feature type="binding site" evidence="14">
    <location>
        <position position="208"/>
    </location>
    <ligand>
        <name>Zn(2+)</name>
        <dbReference type="ChEBI" id="CHEBI:29105"/>
        <label>1</label>
    </ligand>
</feature>
<dbReference type="InterPro" id="IPR001623">
    <property type="entry name" value="DnaJ_domain"/>
</dbReference>
<keyword evidence="8 14" id="KW-0862">Zinc</keyword>
<evidence type="ECO:0000256" key="8">
    <source>
        <dbReference type="ARBA" id="ARBA00022833"/>
    </source>
</evidence>
<feature type="domain" description="J" evidence="16">
    <location>
        <begin position="4"/>
        <end position="69"/>
    </location>
</feature>
<evidence type="ECO:0000256" key="2">
    <source>
        <dbReference type="ARBA" id="ARBA00011738"/>
    </source>
</evidence>
<dbReference type="InterPro" id="IPR012724">
    <property type="entry name" value="DnaJ"/>
</dbReference>
<dbReference type="AlphaFoldDB" id="A0A198UK51"/>
<dbReference type="eggNOG" id="COG0484">
    <property type="taxonomic scope" value="Bacteria"/>
</dbReference>
<proteinExistence type="inferred from homology"/>
<accession>A0A198UK51</accession>
<dbReference type="Pfam" id="PF00684">
    <property type="entry name" value="DnaJ_CXXCXGXG"/>
    <property type="match status" value="1"/>
</dbReference>
<dbReference type="SUPFAM" id="SSF49493">
    <property type="entry name" value="HSP40/DnaJ peptide-binding domain"/>
    <property type="match status" value="2"/>
</dbReference>
<dbReference type="Gene3D" id="6.20.20.10">
    <property type="match status" value="2"/>
</dbReference>
<dbReference type="InterPro" id="IPR002939">
    <property type="entry name" value="DnaJ_C"/>
</dbReference>
<dbReference type="GO" id="GO:0042026">
    <property type="term" value="P:protein refolding"/>
    <property type="evidence" value="ECO:0007669"/>
    <property type="project" value="TreeGrafter"/>
</dbReference>
<dbReference type="NCBIfam" id="TIGR02349">
    <property type="entry name" value="DnaJ_bact"/>
    <property type="match status" value="1"/>
</dbReference>
<feature type="binding site" evidence="14">
    <location>
        <position position="194"/>
    </location>
    <ligand>
        <name>Zn(2+)</name>
        <dbReference type="ChEBI" id="CHEBI:29105"/>
        <label>2</label>
    </ligand>
</feature>
<dbReference type="PROSITE" id="PS50076">
    <property type="entry name" value="DNAJ_2"/>
    <property type="match status" value="1"/>
</dbReference>
<evidence type="ECO:0000313" key="18">
    <source>
        <dbReference type="EMBL" id="OAU96654.1"/>
    </source>
</evidence>
<dbReference type="PROSITE" id="PS51188">
    <property type="entry name" value="ZF_CR"/>
    <property type="match status" value="1"/>
</dbReference>
<dbReference type="GO" id="GO:0031072">
    <property type="term" value="F:heat shock protein binding"/>
    <property type="evidence" value="ECO:0007669"/>
    <property type="project" value="InterPro"/>
</dbReference>
<evidence type="ECO:0000256" key="7">
    <source>
        <dbReference type="ARBA" id="ARBA00022771"/>
    </source>
</evidence>
<evidence type="ECO:0000256" key="9">
    <source>
        <dbReference type="ARBA" id="ARBA00023016"/>
    </source>
</evidence>
<evidence type="ECO:0000256" key="1">
    <source>
        <dbReference type="ARBA" id="ARBA00004496"/>
    </source>
</evidence>
<keyword evidence="7 14" id="KW-0863">Zinc-finger</keyword>
<dbReference type="GO" id="GO:0006260">
    <property type="term" value="P:DNA replication"/>
    <property type="evidence" value="ECO:0007669"/>
    <property type="project" value="UniProtKB-KW"/>
</dbReference>
<dbReference type="Gene3D" id="2.60.260.20">
    <property type="entry name" value="Urease metallochaperone UreE, N-terminal domain"/>
    <property type="match status" value="2"/>
</dbReference>
<dbReference type="Pfam" id="PF01556">
    <property type="entry name" value="DnaJ_C"/>
    <property type="match status" value="1"/>
</dbReference>
<evidence type="ECO:0000256" key="13">
    <source>
        <dbReference type="ARBA" id="ARBA00067609"/>
    </source>
</evidence>
<protein>
    <recommendedName>
        <fullName evidence="13 14">Chaperone protein DnaJ</fullName>
    </recommendedName>
</protein>
<dbReference type="PANTHER" id="PTHR43096">
    <property type="entry name" value="DNAJ HOMOLOG 1, MITOCHONDRIAL-RELATED"/>
    <property type="match status" value="1"/>
</dbReference>
<evidence type="ECO:0000256" key="5">
    <source>
        <dbReference type="ARBA" id="ARBA00022723"/>
    </source>
</evidence>
<dbReference type="GO" id="GO:0008270">
    <property type="term" value="F:zinc ion binding"/>
    <property type="evidence" value="ECO:0007669"/>
    <property type="project" value="UniProtKB-UniRule"/>
</dbReference>
<feature type="zinc finger region" description="CR-type" evidence="15">
    <location>
        <begin position="142"/>
        <end position="220"/>
    </location>
</feature>
<dbReference type="EMBL" id="LXHC01000016">
    <property type="protein sequence ID" value="OAU96654.1"/>
    <property type="molecule type" value="Genomic_DNA"/>
</dbReference>
<dbReference type="Pfam" id="PF00226">
    <property type="entry name" value="DnaJ"/>
    <property type="match status" value="1"/>
</dbReference>
<organism evidence="18 19">
    <name type="scientific">Moraxella catarrhalis</name>
    <name type="common">Branhamella catarrhalis</name>
    <dbReference type="NCBI Taxonomy" id="480"/>
    <lineage>
        <taxon>Bacteria</taxon>
        <taxon>Pseudomonadati</taxon>
        <taxon>Pseudomonadota</taxon>
        <taxon>Gammaproteobacteria</taxon>
        <taxon>Moraxellales</taxon>
        <taxon>Moraxellaceae</taxon>
        <taxon>Moraxella</taxon>
    </lineage>
</organism>
<feature type="binding site" evidence="14">
    <location>
        <position position="158"/>
    </location>
    <ligand>
        <name>Zn(2+)</name>
        <dbReference type="ChEBI" id="CHEBI:29105"/>
        <label>1</label>
    </ligand>
</feature>
<dbReference type="PRINTS" id="PR00625">
    <property type="entry name" value="JDOMAIN"/>
</dbReference>
<evidence type="ECO:0000256" key="10">
    <source>
        <dbReference type="ARBA" id="ARBA00023186"/>
    </source>
</evidence>
<dbReference type="GO" id="GO:0005524">
    <property type="term" value="F:ATP binding"/>
    <property type="evidence" value="ECO:0007669"/>
    <property type="project" value="InterPro"/>
</dbReference>
<evidence type="ECO:0000256" key="6">
    <source>
        <dbReference type="ARBA" id="ARBA00022737"/>
    </source>
</evidence>
<comment type="similarity">
    <text evidence="12 14">Belongs to the DnaJ family.</text>
</comment>
<dbReference type="NCBIfam" id="NF008035">
    <property type="entry name" value="PRK10767.1"/>
    <property type="match status" value="1"/>
</dbReference>
<dbReference type="GO" id="GO:0051082">
    <property type="term" value="F:unfolded protein binding"/>
    <property type="evidence" value="ECO:0007669"/>
    <property type="project" value="UniProtKB-UniRule"/>
</dbReference>
<reference evidence="18 19" key="1">
    <citation type="journal article" date="2016" name="Genome Biol. Evol.">
        <title>Comparative Genomic Analyses of the Moraxella catarrhalis Serosensitive and Seroresistant Lineages Demonstrate Their Independent Evolution.</title>
        <authorList>
            <person name="Earl J.P."/>
            <person name="de Vries S.P."/>
            <person name="Ahmed A."/>
            <person name="Powell E."/>
            <person name="Schultz M.P."/>
            <person name="Hermans P.W."/>
            <person name="Hill D.J."/>
            <person name="Zhou Z."/>
            <person name="Constantinidou C.I."/>
            <person name="Hu F.Z."/>
            <person name="Bootsma H.J."/>
            <person name="Ehrlich G.D."/>
        </authorList>
    </citation>
    <scope>NUCLEOTIDE SEQUENCE [LARGE SCALE GENOMIC DNA]</scope>
    <source>
        <strain evidence="18 19">Z7542</strain>
    </source>
</reference>
<feature type="binding site" evidence="14">
    <location>
        <position position="172"/>
    </location>
    <ligand>
        <name>Zn(2+)</name>
        <dbReference type="ChEBI" id="CHEBI:29105"/>
        <label>2</label>
    </ligand>
</feature>
<dbReference type="SUPFAM" id="SSF57938">
    <property type="entry name" value="DnaJ/Hsp40 cysteine-rich domain"/>
    <property type="match status" value="1"/>
</dbReference>
<keyword evidence="9 14" id="KW-0346">Stress response</keyword>
<feature type="repeat" description="CXXCXGXG motif" evidence="14">
    <location>
        <begin position="208"/>
        <end position="215"/>
    </location>
</feature>
<feature type="binding site" evidence="14">
    <location>
        <position position="175"/>
    </location>
    <ligand>
        <name>Zn(2+)</name>
        <dbReference type="ChEBI" id="CHEBI:29105"/>
        <label>2</label>
    </ligand>
</feature>
<dbReference type="CDD" id="cd06257">
    <property type="entry name" value="DnaJ"/>
    <property type="match status" value="1"/>
</dbReference>
<sequence>MSKDFYSILGVDRSADEKEIKKAFRKIAMKYHPDRNPDNPEAEEKLKEATKAYETLSDAEKRATYDRMGHDAYEQGMGAGGFGGGGFSGGDFNDIFGDIFGQAFGGGAGFGGFGGGSSRRQARQGANLLYNITLTLEEAVKGCKKQITYQTSVTCDTCHGKGAVKDSDIVTCGTCHGQGQVRMQQGFFVMQQTCPDCHGTGKQIKNPCPDCHGEGKKMKQQTLEVSIPAGVDDGDRVRLAGKGEAGDQGMSNGDLYVEVRVKPHETFTRNGADLHMDVPISMVSAALGDEIEIPTLDGKVKIKIAEGTQSGKLLRVRGKGVTTVQGRMQGDLICRIVVQTPVNLTGEQKDLLRQLQGTLSTENSSESKKKGFFDKIKDDVKDLFD</sequence>
<dbReference type="CDD" id="cd10747">
    <property type="entry name" value="DnaJ_C"/>
    <property type="match status" value="1"/>
</dbReference>
<keyword evidence="19" id="KW-1185">Reference proteome</keyword>
<dbReference type="Gene3D" id="1.10.287.110">
    <property type="entry name" value="DnaJ domain"/>
    <property type="match status" value="1"/>
</dbReference>
<dbReference type="InterPro" id="IPR036410">
    <property type="entry name" value="HSP_DnaJ_Cys-rich_dom_sf"/>
</dbReference>
<name>A0A198UK51_MORCA</name>
<dbReference type="RefSeq" id="WP_064610263.1">
    <property type="nucleotide sequence ID" value="NZ_LXHB01000029.1"/>
</dbReference>